<dbReference type="EMBL" id="CALSDN010000005">
    <property type="protein sequence ID" value="CAH6721090.1"/>
    <property type="molecule type" value="Genomic_DNA"/>
</dbReference>
<name>A0ACA9Y8R7_9ASCO</name>
<sequence length="309" mass="34312">MLPGKLVVQDKLALVTGASQGLGLELAEKLYNKGCSVILVARREAVIKKEAERIKSNHGKFSNTIDYIACDVSDYKQCQEMWASMAQDGKDPDFIFNCVGGSVCKLFTELSGDELSLGINTNYTATLFPIHAGIKQVLGDNQSKSRKEFKHRHIVIFSSVAGVYPLIGYSQYAPLKAALMALSLNLRQELTAYNYRVSCIFPGNFDSEGYREEERTKPSITKKIEGSSVAITTSKAADMILRDLDRGYDVSYTDSIGWILSSASLGTNPRYWSVLQIIVSFLFSIIAPFASMVVDRDIEGYFKEKDKED</sequence>
<evidence type="ECO:0000313" key="1">
    <source>
        <dbReference type="EMBL" id="CAH6721090.1"/>
    </source>
</evidence>
<evidence type="ECO:0000313" key="2">
    <source>
        <dbReference type="Proteomes" id="UP001152531"/>
    </source>
</evidence>
<proteinExistence type="predicted"/>
<keyword evidence="2" id="KW-1185">Reference proteome</keyword>
<protein>
    <submittedName>
        <fullName evidence="1">3-ketodihydrosphingosine reductase Tsc10p</fullName>
    </submittedName>
</protein>
<reference evidence="1" key="1">
    <citation type="submission" date="2022-06" db="EMBL/GenBank/DDBJ databases">
        <authorList>
            <person name="Legras J.-L."/>
            <person name="Devillers H."/>
            <person name="Grondin C."/>
        </authorList>
    </citation>
    <scope>NUCLEOTIDE SEQUENCE</scope>
    <source>
        <strain evidence="1">CLIB 1444</strain>
    </source>
</reference>
<organism evidence="1 2">
    <name type="scientific">[Candida] jaroonii</name>
    <dbReference type="NCBI Taxonomy" id="467808"/>
    <lineage>
        <taxon>Eukaryota</taxon>
        <taxon>Fungi</taxon>
        <taxon>Dikarya</taxon>
        <taxon>Ascomycota</taxon>
        <taxon>Saccharomycotina</taxon>
        <taxon>Pichiomycetes</taxon>
        <taxon>Debaryomycetaceae</taxon>
        <taxon>Yamadazyma</taxon>
    </lineage>
</organism>
<dbReference type="Proteomes" id="UP001152531">
    <property type="component" value="Unassembled WGS sequence"/>
</dbReference>
<comment type="caution">
    <text evidence="1">The sequence shown here is derived from an EMBL/GenBank/DDBJ whole genome shotgun (WGS) entry which is preliminary data.</text>
</comment>
<accession>A0ACA9Y8R7</accession>
<gene>
    <name evidence="1" type="ORF">CLIB1444_05S03356</name>
</gene>